<accession>A0A1R2CNB8</accession>
<evidence type="ECO:0000256" key="2">
    <source>
        <dbReference type="SAM" id="MobiDB-lite"/>
    </source>
</evidence>
<comment type="caution">
    <text evidence="3">The sequence shown here is derived from an EMBL/GenBank/DDBJ whole genome shotgun (WGS) entry which is preliminary data.</text>
</comment>
<proteinExistence type="predicted"/>
<name>A0A1R2CNB8_9CILI</name>
<feature type="region of interest" description="Disordered" evidence="2">
    <location>
        <begin position="356"/>
        <end position="378"/>
    </location>
</feature>
<keyword evidence="1" id="KW-0175">Coiled coil</keyword>
<evidence type="ECO:0000313" key="3">
    <source>
        <dbReference type="EMBL" id="OMJ90509.1"/>
    </source>
</evidence>
<feature type="compositionally biased region" description="Polar residues" evidence="2">
    <location>
        <begin position="357"/>
        <end position="366"/>
    </location>
</feature>
<protein>
    <submittedName>
        <fullName evidence="3">Uncharacterized protein</fullName>
    </submittedName>
</protein>
<sequence>MTETFILTIDRVEGEWDINNCELSVVVDGNDISTCFLNTLPTNFIIPIPGVITIDISDKNSKTKSASLSFQSTLLHSEWFYWLPLFQESDNFLVTLPIKISQPRVLLGLQKEIQKTVLTNTSEHEKEENLLSDPQNENLQDQYLINIKPNDQSFYIKEDNERLIKFYQKLVKDLEKEIENQKNIVKNLSQDLGNQISLLKQQLDIEKNFNINLQEKLRCFTDIGNIVKKTEGRFCGFLEEKVHGKSFDVEPQESIGITKQRQFYSHKHSQSYINDNNESFEKSMERKVYETLNRLNLVGLMKRTRELNFLIGAKTITLCMKNGEAVCKNGVGLDSYIFKHCSTEIENFLRMRISPSMRKTTSSRSHSGFPKSRKLDTQ</sequence>
<organism evidence="3 4">
    <name type="scientific">Stentor coeruleus</name>
    <dbReference type="NCBI Taxonomy" id="5963"/>
    <lineage>
        <taxon>Eukaryota</taxon>
        <taxon>Sar</taxon>
        <taxon>Alveolata</taxon>
        <taxon>Ciliophora</taxon>
        <taxon>Postciliodesmatophora</taxon>
        <taxon>Heterotrichea</taxon>
        <taxon>Heterotrichida</taxon>
        <taxon>Stentoridae</taxon>
        <taxon>Stentor</taxon>
    </lineage>
</organism>
<dbReference type="AlphaFoldDB" id="A0A1R2CNB8"/>
<evidence type="ECO:0000256" key="1">
    <source>
        <dbReference type="SAM" id="Coils"/>
    </source>
</evidence>
<dbReference type="Proteomes" id="UP000187209">
    <property type="component" value="Unassembled WGS sequence"/>
</dbReference>
<gene>
    <name evidence="3" type="ORF">SteCoe_7097</name>
</gene>
<dbReference type="EMBL" id="MPUH01000101">
    <property type="protein sequence ID" value="OMJ90509.1"/>
    <property type="molecule type" value="Genomic_DNA"/>
</dbReference>
<evidence type="ECO:0000313" key="4">
    <source>
        <dbReference type="Proteomes" id="UP000187209"/>
    </source>
</evidence>
<reference evidence="3 4" key="1">
    <citation type="submission" date="2016-11" db="EMBL/GenBank/DDBJ databases">
        <title>The macronuclear genome of Stentor coeruleus: a giant cell with tiny introns.</title>
        <authorList>
            <person name="Slabodnick M."/>
            <person name="Ruby J.G."/>
            <person name="Reiff S.B."/>
            <person name="Swart E.C."/>
            <person name="Gosai S."/>
            <person name="Prabakaran S."/>
            <person name="Witkowska E."/>
            <person name="Larue G.E."/>
            <person name="Fisher S."/>
            <person name="Freeman R.M."/>
            <person name="Gunawardena J."/>
            <person name="Chu W."/>
            <person name="Stover N.A."/>
            <person name="Gregory B.D."/>
            <person name="Nowacki M."/>
            <person name="Derisi J."/>
            <person name="Roy S.W."/>
            <person name="Marshall W.F."/>
            <person name="Sood P."/>
        </authorList>
    </citation>
    <scope>NUCLEOTIDE SEQUENCE [LARGE SCALE GENOMIC DNA]</scope>
    <source>
        <strain evidence="3">WM001</strain>
    </source>
</reference>
<feature type="coiled-coil region" evidence="1">
    <location>
        <begin position="157"/>
        <end position="191"/>
    </location>
</feature>
<keyword evidence="4" id="KW-1185">Reference proteome</keyword>